<dbReference type="STRING" id="685588.A0A067S7H9"/>
<dbReference type="AlphaFoldDB" id="A0A067S7H9"/>
<name>A0A067S7H9_GALM3</name>
<reference evidence="2" key="1">
    <citation type="journal article" date="2014" name="Proc. Natl. Acad. Sci. U.S.A.">
        <title>Extensive sampling of basidiomycete genomes demonstrates inadequacy of the white-rot/brown-rot paradigm for wood decay fungi.</title>
        <authorList>
            <person name="Riley R."/>
            <person name="Salamov A.A."/>
            <person name="Brown D.W."/>
            <person name="Nagy L.G."/>
            <person name="Floudas D."/>
            <person name="Held B.W."/>
            <person name="Levasseur A."/>
            <person name="Lombard V."/>
            <person name="Morin E."/>
            <person name="Otillar R."/>
            <person name="Lindquist E.A."/>
            <person name="Sun H."/>
            <person name="LaButti K.M."/>
            <person name="Schmutz J."/>
            <person name="Jabbour D."/>
            <person name="Luo H."/>
            <person name="Baker S.E."/>
            <person name="Pisabarro A.G."/>
            <person name="Walton J.D."/>
            <person name="Blanchette R.A."/>
            <person name="Henrissat B."/>
            <person name="Martin F."/>
            <person name="Cullen D."/>
            <person name="Hibbett D.S."/>
            <person name="Grigoriev I.V."/>
        </authorList>
    </citation>
    <scope>NUCLEOTIDE SEQUENCE [LARGE SCALE GENOMIC DNA]</scope>
    <source>
        <strain evidence="2">CBS 339.88</strain>
    </source>
</reference>
<dbReference type="Gene3D" id="3.80.10.10">
    <property type="entry name" value="Ribonuclease Inhibitor"/>
    <property type="match status" value="1"/>
</dbReference>
<dbReference type="OrthoDB" id="3053652at2759"/>
<dbReference type="InterPro" id="IPR032675">
    <property type="entry name" value="LRR_dom_sf"/>
</dbReference>
<organism evidence="1 2">
    <name type="scientific">Galerina marginata (strain CBS 339.88)</name>
    <dbReference type="NCBI Taxonomy" id="685588"/>
    <lineage>
        <taxon>Eukaryota</taxon>
        <taxon>Fungi</taxon>
        <taxon>Dikarya</taxon>
        <taxon>Basidiomycota</taxon>
        <taxon>Agaricomycotina</taxon>
        <taxon>Agaricomycetes</taxon>
        <taxon>Agaricomycetidae</taxon>
        <taxon>Agaricales</taxon>
        <taxon>Agaricineae</taxon>
        <taxon>Strophariaceae</taxon>
        <taxon>Galerina</taxon>
    </lineage>
</organism>
<dbReference type="SUPFAM" id="SSF52047">
    <property type="entry name" value="RNI-like"/>
    <property type="match status" value="1"/>
</dbReference>
<evidence type="ECO:0000313" key="1">
    <source>
        <dbReference type="EMBL" id="KDR65857.1"/>
    </source>
</evidence>
<keyword evidence="2" id="KW-1185">Reference proteome</keyword>
<protein>
    <submittedName>
        <fullName evidence="1">Uncharacterized protein</fullName>
    </submittedName>
</protein>
<evidence type="ECO:0000313" key="2">
    <source>
        <dbReference type="Proteomes" id="UP000027222"/>
    </source>
</evidence>
<proteinExistence type="predicted"/>
<accession>A0A067S7H9</accession>
<dbReference type="EMBL" id="KL142431">
    <property type="protein sequence ID" value="KDR65857.1"/>
    <property type="molecule type" value="Genomic_DNA"/>
</dbReference>
<dbReference type="PANTHER" id="PTHR38926">
    <property type="entry name" value="F-BOX DOMAIN CONTAINING PROTEIN, EXPRESSED"/>
    <property type="match status" value="1"/>
</dbReference>
<dbReference type="HOGENOM" id="CLU_517822_0_0_1"/>
<dbReference type="PANTHER" id="PTHR38926:SF5">
    <property type="entry name" value="F-BOX AND LEUCINE-RICH REPEAT PROTEIN 6"/>
    <property type="match status" value="1"/>
</dbReference>
<gene>
    <name evidence="1" type="ORF">GALMADRAFT_162350</name>
</gene>
<dbReference type="Gene3D" id="1.20.1280.50">
    <property type="match status" value="1"/>
</dbReference>
<sequence>MNVAGTDLSTKQLLLALKWRLDHDDDVQDLIHSSQSGAYEREVAEQLDLANYILSKMRVRGNALLHVNRIPVELLALIFELTQDLKSPCFPPETNDEIRDSNSWLTVTHVCQHWRRIVISVPSLWQNIFLGLETKHQDELRDMFASRTGTIAINLTQNFKRQDFISSSSAYSIAKLRVFLVNHQSRLRSLHLSSEAVKISKEIWGLLEDEFPALESLHLRFGSEVHGVPGMRGKLSKILGGRPSNLRRLSLHHISSWPYNLQTFSQLTHLSLRSQLRDRRPAFSAFLEMLEGCPLLQIIVLHDAGPLRDNAHLSYTGRSVRLAFLQRIEISWTTSPDSQSPHHLLKSLDTPQETAALVSSAYLFHASGLPYIDFYLPPESWRHQITTLQIRRSGDEALLLQEALLSIDTRTAMELYFPFIPMRFTNITSIIISIPFMISPTILQKIAQFPALTMIRFDYPFDYVLFIEALRSPRPGAEGVMCPILQEFFVPKLGEARFPRHQAKLMQYQCAGISEIDRSHLNMTSFKVIIRNCTDELLSSHRPMRRIIKYT</sequence>
<dbReference type="Proteomes" id="UP000027222">
    <property type="component" value="Unassembled WGS sequence"/>
</dbReference>